<feature type="transmembrane region" description="Helical" evidence="7">
    <location>
        <begin position="109"/>
        <end position="133"/>
    </location>
</feature>
<keyword evidence="4 7" id="KW-0812">Transmembrane</keyword>
<keyword evidence="10" id="KW-1185">Reference proteome</keyword>
<feature type="compositionally biased region" description="Basic residues" evidence="8">
    <location>
        <begin position="580"/>
        <end position="590"/>
    </location>
</feature>
<sequence>MGFVVYILISLITHLAELGLNCFLAYSLWLDGESRVWFSLIAGLLIIPLVTVQLVSAILLLQRQNENLASWRLILMAFTHVMLLGFHWRHLSFLLEKDVNKKKKDLTELCLLRFIYTFTSSLPLLLIISFLLLGDFTSSLLLILLIYAAIGTTLISSSWAIASYRKLKQPSEQVEDIVPTCCGTFFRFLWRMGEIMARILSLVLFATLYHHWIYLVLTLHWITMCLCVFTSVLAGISGTGCYRVVKGMITAYVYIFCFININKNNSAFRYSFFYIIMVLENATLCVVWMVMDDYPGYYLVYITVGASLVCIASMCIYFKFFHRRTHHSDEDQKDDMCRNKDCINCKLNLCAKHNKEQQRTFHPGWLSQYQSGLTEEQFYKYLLQESFVESSVPGDRNSTISTALSNPNMDFKNLETMSDEERRSVISFLTSRNYVHRQYMEQLDHLPGDDWSDYTTDTPSISNERFSCSSCDTDSSPYGSWPEQDNYVPKLSVLLTEDCDAIQETKHGQIYLKRLDSFHSLLRRDAHNMQVLNAGSDRNLQWSQLPVTMLDRQKYTVPSENETDSCSSDPTARDVSVRTNARKANKRNKKRVEGRSETRGDNSSKKSKNRKYKLNRNVGYVNEDHNVYMEMRVPVKKLPAVYENVAYMDEILTEPSKVFKVVQTSENSKAPWYTCSESGDSALPTETFSSTSNCGLTDVDNDSHSSQEFMI</sequence>
<evidence type="ECO:0000256" key="2">
    <source>
        <dbReference type="ARBA" id="ARBA00008789"/>
    </source>
</evidence>
<dbReference type="EMBL" id="JAZGQO010000008">
    <property type="protein sequence ID" value="KAK6179801.1"/>
    <property type="molecule type" value="Genomic_DNA"/>
</dbReference>
<dbReference type="Proteomes" id="UP001347796">
    <property type="component" value="Unassembled WGS sequence"/>
</dbReference>
<feature type="compositionally biased region" description="Basic and acidic residues" evidence="8">
    <location>
        <begin position="591"/>
        <end position="604"/>
    </location>
</feature>
<dbReference type="PANTHER" id="PTHR16024:SF4">
    <property type="entry name" value="XK-RELATED PROTEIN"/>
    <property type="match status" value="1"/>
</dbReference>
<protein>
    <recommendedName>
        <fullName evidence="7">XK-related protein</fullName>
    </recommendedName>
</protein>
<feature type="transmembrane region" description="Helical" evidence="7">
    <location>
        <begin position="6"/>
        <end position="29"/>
    </location>
</feature>
<evidence type="ECO:0000313" key="9">
    <source>
        <dbReference type="EMBL" id="KAK6179801.1"/>
    </source>
</evidence>
<feature type="transmembrane region" description="Helical" evidence="7">
    <location>
        <begin position="297"/>
        <end position="318"/>
    </location>
</feature>
<evidence type="ECO:0000256" key="6">
    <source>
        <dbReference type="ARBA" id="ARBA00023136"/>
    </source>
</evidence>
<feature type="transmembrane region" description="Helical" evidence="7">
    <location>
        <begin position="272"/>
        <end position="291"/>
    </location>
</feature>
<organism evidence="9 10">
    <name type="scientific">Patella caerulea</name>
    <name type="common">Rayed Mediterranean limpet</name>
    <dbReference type="NCBI Taxonomy" id="87958"/>
    <lineage>
        <taxon>Eukaryota</taxon>
        <taxon>Metazoa</taxon>
        <taxon>Spiralia</taxon>
        <taxon>Lophotrochozoa</taxon>
        <taxon>Mollusca</taxon>
        <taxon>Gastropoda</taxon>
        <taxon>Patellogastropoda</taxon>
        <taxon>Patelloidea</taxon>
        <taxon>Patellidae</taxon>
        <taxon>Patella</taxon>
    </lineage>
</organism>
<name>A0AAN8PVA0_PATCE</name>
<comment type="subcellular location">
    <subcellularLocation>
        <location evidence="1">Cell membrane</location>
        <topology evidence="1">Multi-pass membrane protein</topology>
    </subcellularLocation>
    <subcellularLocation>
        <location evidence="7">Membrane</location>
        <topology evidence="7">Multi-pass membrane protein</topology>
    </subcellularLocation>
</comment>
<proteinExistence type="inferred from homology"/>
<evidence type="ECO:0000256" key="5">
    <source>
        <dbReference type="ARBA" id="ARBA00022989"/>
    </source>
</evidence>
<dbReference type="PANTHER" id="PTHR16024">
    <property type="entry name" value="XK-RELATED PROTEIN"/>
    <property type="match status" value="1"/>
</dbReference>
<evidence type="ECO:0000256" key="1">
    <source>
        <dbReference type="ARBA" id="ARBA00004651"/>
    </source>
</evidence>
<feature type="transmembrane region" description="Helical" evidence="7">
    <location>
        <begin position="139"/>
        <end position="162"/>
    </location>
</feature>
<feature type="region of interest" description="Disordered" evidence="8">
    <location>
        <begin position="555"/>
        <end position="615"/>
    </location>
</feature>
<comment type="similarity">
    <text evidence="2 7">Belongs to the XK family.</text>
</comment>
<dbReference type="AlphaFoldDB" id="A0AAN8PVA0"/>
<keyword evidence="3" id="KW-1003">Cell membrane</keyword>
<accession>A0AAN8PVA0</accession>
<feature type="transmembrane region" description="Helical" evidence="7">
    <location>
        <begin position="68"/>
        <end position="88"/>
    </location>
</feature>
<evidence type="ECO:0000256" key="3">
    <source>
        <dbReference type="ARBA" id="ARBA00022475"/>
    </source>
</evidence>
<dbReference type="GO" id="GO:0005886">
    <property type="term" value="C:plasma membrane"/>
    <property type="evidence" value="ECO:0007669"/>
    <property type="project" value="UniProtKB-SubCell"/>
</dbReference>
<keyword evidence="5 7" id="KW-1133">Transmembrane helix</keyword>
<evidence type="ECO:0000256" key="7">
    <source>
        <dbReference type="RuleBase" id="RU910716"/>
    </source>
</evidence>
<keyword evidence="6 7" id="KW-0472">Membrane</keyword>
<feature type="transmembrane region" description="Helical" evidence="7">
    <location>
        <begin position="36"/>
        <end position="62"/>
    </location>
</feature>
<feature type="transmembrane region" description="Helical" evidence="7">
    <location>
        <begin position="221"/>
        <end position="245"/>
    </location>
</feature>
<feature type="compositionally biased region" description="Polar residues" evidence="8">
    <location>
        <begin position="556"/>
        <end position="570"/>
    </location>
</feature>
<dbReference type="Pfam" id="PF09815">
    <property type="entry name" value="XK-related"/>
    <property type="match status" value="1"/>
</dbReference>
<feature type="compositionally biased region" description="Basic residues" evidence="8">
    <location>
        <begin position="605"/>
        <end position="614"/>
    </location>
</feature>
<comment type="caution">
    <text evidence="9">The sequence shown here is derived from an EMBL/GenBank/DDBJ whole genome shotgun (WGS) entry which is preliminary data.</text>
</comment>
<evidence type="ECO:0000256" key="4">
    <source>
        <dbReference type="ARBA" id="ARBA00022692"/>
    </source>
</evidence>
<evidence type="ECO:0000256" key="8">
    <source>
        <dbReference type="SAM" id="MobiDB-lite"/>
    </source>
</evidence>
<dbReference type="InterPro" id="IPR050895">
    <property type="entry name" value="XK-related_scramblase"/>
</dbReference>
<gene>
    <name evidence="9" type="ORF">SNE40_012077</name>
</gene>
<dbReference type="InterPro" id="IPR018629">
    <property type="entry name" value="XK-rel"/>
</dbReference>
<evidence type="ECO:0000313" key="10">
    <source>
        <dbReference type="Proteomes" id="UP001347796"/>
    </source>
</evidence>
<reference evidence="9 10" key="1">
    <citation type="submission" date="2024-01" db="EMBL/GenBank/DDBJ databases">
        <title>The genome of the rayed Mediterranean limpet Patella caerulea (Linnaeus, 1758).</title>
        <authorList>
            <person name="Anh-Thu Weber A."/>
            <person name="Halstead-Nussloch G."/>
        </authorList>
    </citation>
    <scope>NUCLEOTIDE SEQUENCE [LARGE SCALE GENOMIC DNA]</scope>
    <source>
        <strain evidence="9">AATW-2023a</strain>
        <tissue evidence="9">Whole specimen</tissue>
    </source>
</reference>